<evidence type="ECO:0000313" key="1">
    <source>
        <dbReference type="Proteomes" id="UP000036681"/>
    </source>
</evidence>
<accession>A0A0M3HKY3</accession>
<evidence type="ECO:0000313" key="2">
    <source>
        <dbReference type="WBParaSite" id="ALUE_0000217801-mRNA-1"/>
    </source>
</evidence>
<dbReference type="AlphaFoldDB" id="A0A0M3HKY3"/>
<organism evidence="1 2">
    <name type="scientific">Ascaris lumbricoides</name>
    <name type="common">Giant roundworm</name>
    <dbReference type="NCBI Taxonomy" id="6252"/>
    <lineage>
        <taxon>Eukaryota</taxon>
        <taxon>Metazoa</taxon>
        <taxon>Ecdysozoa</taxon>
        <taxon>Nematoda</taxon>
        <taxon>Chromadorea</taxon>
        <taxon>Rhabditida</taxon>
        <taxon>Spirurina</taxon>
        <taxon>Ascaridomorpha</taxon>
        <taxon>Ascaridoidea</taxon>
        <taxon>Ascarididae</taxon>
        <taxon>Ascaris</taxon>
    </lineage>
</organism>
<sequence>MRTRSCNGRICARDVRRCNREMIEKALNLTALKEEFNAKGINCAPDICCPVFGGCRVGLIQSTTTHRLEWCQNPCNDQNS</sequence>
<dbReference type="Proteomes" id="UP000036681">
    <property type="component" value="Unplaced"/>
</dbReference>
<name>A0A0M3HKY3_ASCLU</name>
<reference evidence="2" key="1">
    <citation type="submission" date="2017-02" db="UniProtKB">
        <authorList>
            <consortium name="WormBaseParasite"/>
        </authorList>
    </citation>
    <scope>IDENTIFICATION</scope>
</reference>
<keyword evidence="1" id="KW-1185">Reference proteome</keyword>
<proteinExistence type="predicted"/>
<dbReference type="WBParaSite" id="ALUE_0000217801-mRNA-1">
    <property type="protein sequence ID" value="ALUE_0000217801-mRNA-1"/>
    <property type="gene ID" value="ALUE_0000217801"/>
</dbReference>
<protein>
    <submittedName>
        <fullName evidence="2">Bacterioferritin-associated ferredoxin</fullName>
    </submittedName>
</protein>